<evidence type="ECO:0000256" key="1">
    <source>
        <dbReference type="ARBA" id="ARBA00004236"/>
    </source>
</evidence>
<feature type="chain" id="PRO_5024458107" description="Flagellar protein" evidence="8">
    <location>
        <begin position="23"/>
        <end position="293"/>
    </location>
</feature>
<comment type="caution">
    <text evidence="9">The sequence shown here is derived from an EMBL/GenBank/DDBJ whole genome shotgun (WGS) entry which is preliminary data.</text>
</comment>
<dbReference type="EMBL" id="VXKE01000005">
    <property type="protein sequence ID" value="KAA8711010.1"/>
    <property type="molecule type" value="Genomic_DNA"/>
</dbReference>
<dbReference type="Pfam" id="PF04347">
    <property type="entry name" value="FliO"/>
    <property type="match status" value="1"/>
</dbReference>
<sequence length="293" mass="32657">MKKLGIQHALAMLMIVAHICSAATLKQIQTYPEEDKLDVLLLLDSAFSGEVGTASVPGDKIAQKMTMISQVTSASKWSKSFQISPIKKLEIIPNGGNLYLSVESRKRYYVKPSISKDKNTLRLSFFPADSGIVDSLLQTPTTLKPAPMAEVFQKEQGAPKEASPKESSLFAFSDSLKSHDIDMGRYWYVIAGLVVVLVILLYVRKQVRKSSGLNDSLRVISQSQIDPKNKVIIIETKEYFYMVLLGEKSNLLLDKIPRQDVAKSQSQPKSQAPKIGDDKAFDEKFWNTLKNAK</sequence>
<evidence type="ECO:0000313" key="9">
    <source>
        <dbReference type="EMBL" id="KAA8711010.1"/>
    </source>
</evidence>
<gene>
    <name evidence="9" type="ORF">F4V45_01840</name>
</gene>
<keyword evidence="4 7" id="KW-1133">Transmembrane helix</keyword>
<keyword evidence="8" id="KW-0732">Signal</keyword>
<protein>
    <recommendedName>
        <fullName evidence="11">Flagellar protein</fullName>
    </recommendedName>
</protein>
<dbReference type="Proteomes" id="UP000323707">
    <property type="component" value="Unassembled WGS sequence"/>
</dbReference>
<keyword evidence="2" id="KW-1003">Cell membrane</keyword>
<evidence type="ECO:0000313" key="10">
    <source>
        <dbReference type="Proteomes" id="UP000323707"/>
    </source>
</evidence>
<proteinExistence type="predicted"/>
<evidence type="ECO:0000256" key="6">
    <source>
        <dbReference type="SAM" id="MobiDB-lite"/>
    </source>
</evidence>
<comment type="subcellular location">
    <subcellularLocation>
        <location evidence="1">Cell membrane</location>
    </subcellularLocation>
</comment>
<evidence type="ECO:0000256" key="2">
    <source>
        <dbReference type="ARBA" id="ARBA00022475"/>
    </source>
</evidence>
<dbReference type="AlphaFoldDB" id="A0A5M9QRJ3"/>
<dbReference type="GO" id="GO:0044781">
    <property type="term" value="P:bacterial-type flagellum organization"/>
    <property type="evidence" value="ECO:0007669"/>
    <property type="project" value="InterPro"/>
</dbReference>
<evidence type="ECO:0008006" key="11">
    <source>
        <dbReference type="Google" id="ProtNLM"/>
    </source>
</evidence>
<feature type="transmembrane region" description="Helical" evidence="7">
    <location>
        <begin position="186"/>
        <end position="203"/>
    </location>
</feature>
<accession>A0A5M9QRJ3</accession>
<keyword evidence="5 7" id="KW-0472">Membrane</keyword>
<dbReference type="GO" id="GO:0016020">
    <property type="term" value="C:membrane"/>
    <property type="evidence" value="ECO:0007669"/>
    <property type="project" value="InterPro"/>
</dbReference>
<dbReference type="InterPro" id="IPR022781">
    <property type="entry name" value="Flagellar_biosynth_FliO"/>
</dbReference>
<feature type="region of interest" description="Disordered" evidence="6">
    <location>
        <begin position="260"/>
        <end position="279"/>
    </location>
</feature>
<reference evidence="9 10" key="1">
    <citation type="submission" date="2019-09" db="EMBL/GenBank/DDBJ databases">
        <title>Draft genome sequence of various Type strains from the CCUG.</title>
        <authorList>
            <person name="Pineiro-Iglesias B."/>
            <person name="Tunovic T."/>
            <person name="Unosson C."/>
            <person name="Inganas E."/>
            <person name="Ohlen M."/>
            <person name="Cardew S."/>
            <person name="Jensie-Markopoulos S."/>
            <person name="Salva-Serra F."/>
            <person name="Jaen-Luchoro D."/>
            <person name="Karlsson R."/>
            <person name="Svensson-Stadler L."/>
            <person name="Chun J."/>
            <person name="Moore E."/>
        </authorList>
    </citation>
    <scope>NUCLEOTIDE SEQUENCE [LARGE SCALE GENOMIC DNA]</scope>
    <source>
        <strain evidence="9 10">CCUG 32756T</strain>
    </source>
</reference>
<organism evidence="9 10">
    <name type="scientific">Helicobacter canis</name>
    <dbReference type="NCBI Taxonomy" id="29419"/>
    <lineage>
        <taxon>Bacteria</taxon>
        <taxon>Pseudomonadati</taxon>
        <taxon>Campylobacterota</taxon>
        <taxon>Epsilonproteobacteria</taxon>
        <taxon>Campylobacterales</taxon>
        <taxon>Helicobacteraceae</taxon>
        <taxon>Helicobacter</taxon>
    </lineage>
</organism>
<evidence type="ECO:0000256" key="4">
    <source>
        <dbReference type="ARBA" id="ARBA00022989"/>
    </source>
</evidence>
<dbReference type="RefSeq" id="WP_150336797.1">
    <property type="nucleotide sequence ID" value="NZ_JAERIX010000058.1"/>
</dbReference>
<evidence type="ECO:0000256" key="3">
    <source>
        <dbReference type="ARBA" id="ARBA00022692"/>
    </source>
</evidence>
<keyword evidence="3 7" id="KW-0812">Transmembrane</keyword>
<evidence type="ECO:0000256" key="7">
    <source>
        <dbReference type="SAM" id="Phobius"/>
    </source>
</evidence>
<name>A0A5M9QRJ3_9HELI</name>
<evidence type="ECO:0000256" key="5">
    <source>
        <dbReference type="ARBA" id="ARBA00023136"/>
    </source>
</evidence>
<feature type="signal peptide" evidence="8">
    <location>
        <begin position="1"/>
        <end position="22"/>
    </location>
</feature>
<evidence type="ECO:0000256" key="8">
    <source>
        <dbReference type="SAM" id="SignalP"/>
    </source>
</evidence>